<evidence type="ECO:0000313" key="4">
    <source>
        <dbReference type="EMBL" id="KAK2946609.1"/>
    </source>
</evidence>
<name>A0ABQ9X4B6_9EUKA</name>
<keyword evidence="3" id="KW-0472">Membrane</keyword>
<keyword evidence="1" id="KW-0175">Coiled coil</keyword>
<keyword evidence="3" id="KW-1133">Transmembrane helix</keyword>
<dbReference type="EMBL" id="JARBJD010000223">
    <property type="protein sequence ID" value="KAK2946609.1"/>
    <property type="molecule type" value="Genomic_DNA"/>
</dbReference>
<evidence type="ECO:0008006" key="6">
    <source>
        <dbReference type="Google" id="ProtNLM"/>
    </source>
</evidence>
<keyword evidence="5" id="KW-1185">Reference proteome</keyword>
<protein>
    <recommendedName>
        <fullName evidence="6">Transmembrane protein</fullName>
    </recommendedName>
</protein>
<keyword evidence="3" id="KW-0812">Transmembrane</keyword>
<dbReference type="Proteomes" id="UP001281761">
    <property type="component" value="Unassembled WGS sequence"/>
</dbReference>
<evidence type="ECO:0000256" key="1">
    <source>
        <dbReference type="SAM" id="Coils"/>
    </source>
</evidence>
<dbReference type="InterPro" id="IPR011050">
    <property type="entry name" value="Pectin_lyase_fold/virulence"/>
</dbReference>
<accession>A0ABQ9X4B6</accession>
<feature type="transmembrane region" description="Helical" evidence="3">
    <location>
        <begin position="477"/>
        <end position="503"/>
    </location>
</feature>
<gene>
    <name evidence="4" type="ORF">BLNAU_18445</name>
</gene>
<comment type="caution">
    <text evidence="4">The sequence shown here is derived from an EMBL/GenBank/DDBJ whole genome shotgun (WGS) entry which is preliminary data.</text>
</comment>
<evidence type="ECO:0000256" key="2">
    <source>
        <dbReference type="SAM" id="MobiDB-lite"/>
    </source>
</evidence>
<evidence type="ECO:0000256" key="3">
    <source>
        <dbReference type="SAM" id="Phobius"/>
    </source>
</evidence>
<feature type="compositionally biased region" description="Low complexity" evidence="2">
    <location>
        <begin position="586"/>
        <end position="598"/>
    </location>
</feature>
<reference evidence="4 5" key="1">
    <citation type="journal article" date="2022" name="bioRxiv">
        <title>Genomics of Preaxostyla Flagellates Illuminates Evolutionary Transitions and the Path Towards Mitochondrial Loss.</title>
        <authorList>
            <person name="Novak L.V.F."/>
            <person name="Treitli S.C."/>
            <person name="Pyrih J."/>
            <person name="Halakuc P."/>
            <person name="Pipaliya S.V."/>
            <person name="Vacek V."/>
            <person name="Brzon O."/>
            <person name="Soukal P."/>
            <person name="Eme L."/>
            <person name="Dacks J.B."/>
            <person name="Karnkowska A."/>
            <person name="Elias M."/>
            <person name="Hampl V."/>
        </authorList>
    </citation>
    <scope>NUCLEOTIDE SEQUENCE [LARGE SCALE GENOMIC DNA]</scope>
    <source>
        <strain evidence="4">NAU3</strain>
        <tissue evidence="4">Gut</tissue>
    </source>
</reference>
<feature type="compositionally biased region" description="Basic and acidic residues" evidence="2">
    <location>
        <begin position="537"/>
        <end position="567"/>
    </location>
</feature>
<sequence length="655" mass="71332">MTVIISQMIDLQDLIAEHPQQTFSVGLSDVYRASEVLLKSRTVTLVGVTSSALLDLEMEQRWAFDLNDCVLKLNTLTIKPSQFSSLAKAENESEMWLDQCVYCTLDFCQSIVVGERSTLTLSSISMRFVTFRASLISTIGGIDNPHLCISLSSCMFANATLVSPTPIIGGTDVETITVSNCSFLNITVLEESPLPLAPTSGVLSRRVEIVGTIVDEVAGPLCGTIVFGLQADILKLELVTMTNCSNAVRFWENAVFAERSEVWVNLCSIEGSRTTPFQPNGSFLFLCNPHTTITLNSSSFAHCTASEDGGCVWTSSLAQIEIENSTATNCSAGGRGGWICSTGAHTTFAGRNSSSVCCSAGGQGGSLFVAGLASFWAIWVTLANCSSGECGGGMALVVENDAVLSFSRVDFRTNTASSMVGNDAVVTSLPSAGSPLRKKDLKTCWSTSATPKVSLLPTNTHINWVNPLRPDWEFPDWLFGVILLSSFFFVAVGGFICTGIVTVCEKRCKRKKREAEIRNELLEDERQRRMREEMTRALIEGRERESETDRHRREEQAGECEMKREVDGVAETENQPSSLKDDCEQASPSPSAHPRSSSYCPPQPLPVPTLLIWKDEQNHAQPSNQSVRDESGCASEETDEHQSVPPTLHQPSPLQ</sequence>
<dbReference type="SUPFAM" id="SSF51126">
    <property type="entry name" value="Pectin lyase-like"/>
    <property type="match status" value="1"/>
</dbReference>
<feature type="coiled-coil region" evidence="1">
    <location>
        <begin position="505"/>
        <end position="532"/>
    </location>
</feature>
<feature type="region of interest" description="Disordered" evidence="2">
    <location>
        <begin position="537"/>
        <end position="655"/>
    </location>
</feature>
<evidence type="ECO:0000313" key="5">
    <source>
        <dbReference type="Proteomes" id="UP001281761"/>
    </source>
</evidence>
<organism evidence="4 5">
    <name type="scientific">Blattamonas nauphoetae</name>
    <dbReference type="NCBI Taxonomy" id="2049346"/>
    <lineage>
        <taxon>Eukaryota</taxon>
        <taxon>Metamonada</taxon>
        <taxon>Preaxostyla</taxon>
        <taxon>Oxymonadida</taxon>
        <taxon>Blattamonas</taxon>
    </lineage>
</organism>
<proteinExistence type="predicted"/>